<keyword evidence="1" id="KW-0812">Transmembrane</keyword>
<protein>
    <submittedName>
        <fullName evidence="2">Uncharacterized protein</fullName>
    </submittedName>
</protein>
<keyword evidence="1" id="KW-0472">Membrane</keyword>
<accession>A0AAE0STF9</accession>
<name>A0AAE0STF9_9BIVA</name>
<comment type="caution">
    <text evidence="2">The sequence shown here is derived from an EMBL/GenBank/DDBJ whole genome shotgun (WGS) entry which is preliminary data.</text>
</comment>
<evidence type="ECO:0000313" key="3">
    <source>
        <dbReference type="Proteomes" id="UP001195483"/>
    </source>
</evidence>
<evidence type="ECO:0000313" key="2">
    <source>
        <dbReference type="EMBL" id="KAK3597717.1"/>
    </source>
</evidence>
<dbReference type="EMBL" id="JAEAOA010002328">
    <property type="protein sequence ID" value="KAK3597717.1"/>
    <property type="molecule type" value="Genomic_DNA"/>
</dbReference>
<evidence type="ECO:0000256" key="1">
    <source>
        <dbReference type="SAM" id="Phobius"/>
    </source>
</evidence>
<dbReference type="AlphaFoldDB" id="A0AAE0STF9"/>
<dbReference type="Proteomes" id="UP001195483">
    <property type="component" value="Unassembled WGS sequence"/>
</dbReference>
<organism evidence="2 3">
    <name type="scientific">Potamilus streckersoni</name>
    <dbReference type="NCBI Taxonomy" id="2493646"/>
    <lineage>
        <taxon>Eukaryota</taxon>
        <taxon>Metazoa</taxon>
        <taxon>Spiralia</taxon>
        <taxon>Lophotrochozoa</taxon>
        <taxon>Mollusca</taxon>
        <taxon>Bivalvia</taxon>
        <taxon>Autobranchia</taxon>
        <taxon>Heteroconchia</taxon>
        <taxon>Palaeoheterodonta</taxon>
        <taxon>Unionida</taxon>
        <taxon>Unionoidea</taxon>
        <taxon>Unionidae</taxon>
        <taxon>Ambleminae</taxon>
        <taxon>Lampsilini</taxon>
        <taxon>Potamilus</taxon>
    </lineage>
</organism>
<gene>
    <name evidence="2" type="ORF">CHS0354_040093</name>
</gene>
<feature type="transmembrane region" description="Helical" evidence="1">
    <location>
        <begin position="324"/>
        <end position="344"/>
    </location>
</feature>
<keyword evidence="1" id="KW-1133">Transmembrane helix</keyword>
<reference evidence="2" key="3">
    <citation type="submission" date="2023-05" db="EMBL/GenBank/DDBJ databases">
        <authorList>
            <person name="Smith C.H."/>
        </authorList>
    </citation>
    <scope>NUCLEOTIDE SEQUENCE</scope>
    <source>
        <strain evidence="2">CHS0354</strain>
        <tissue evidence="2">Mantle</tissue>
    </source>
</reference>
<reference evidence="2" key="2">
    <citation type="journal article" date="2021" name="Genome Biol. Evol.">
        <title>Developing a high-quality reference genome for a parasitic bivalve with doubly uniparental inheritance (Bivalvia: Unionida).</title>
        <authorList>
            <person name="Smith C.H."/>
        </authorList>
    </citation>
    <scope>NUCLEOTIDE SEQUENCE</scope>
    <source>
        <strain evidence="2">CHS0354</strain>
        <tissue evidence="2">Mantle</tissue>
    </source>
</reference>
<feature type="transmembrane region" description="Helical" evidence="1">
    <location>
        <begin position="461"/>
        <end position="484"/>
    </location>
</feature>
<proteinExistence type="predicted"/>
<sequence length="485" mass="52693">MKRVACALKGTIAVQRLMGSARWAVKLDGWEKLAVIKENMAIDVMKLAASVLEATTAVQLLMDSAMSDVKLDGKEKLVNRDVIKDHTATDAMNLVACVLTATTAVQLLMEGAMSAAKLDGEEKSANKVAITVHMATDAMKLVACVTTATYSVQQLMDIAYLIVTLDGEEKLVNMVAIKEHTATDVMKHVACVSAAITAAQRLMECARLDVKLDGGEEHASWATTTVQRLTGSASPGVMQDGVEKLVNKTAIKEHTATDAIKRVACVLVATTAVQRLMDSAMSGVRLDGGVKLVNRNTWLLVTLVSQADNITEQSMSPSLSEIQLTISVVVPVAIIFIIAVSLALQMRRKRSKLEKDAIVILDYGQKVVPKKSNDVEGCGMDLQEMAVISIPKEITFSKEIPNGLLLNRSNGQIFPKNLEFNKIFSATVDLLKNPLYTVYTVHPMAGLRIFKHCAQVVIKTILILDFFIFVIFPNIGFASVFMVLD</sequence>
<reference evidence="2" key="1">
    <citation type="journal article" date="2021" name="Genome Biol. Evol.">
        <title>A High-Quality Reference Genome for a Parasitic Bivalve with Doubly Uniparental Inheritance (Bivalvia: Unionida).</title>
        <authorList>
            <person name="Smith C.H."/>
        </authorList>
    </citation>
    <scope>NUCLEOTIDE SEQUENCE</scope>
    <source>
        <strain evidence="2">CHS0354</strain>
    </source>
</reference>
<keyword evidence="3" id="KW-1185">Reference proteome</keyword>